<dbReference type="InterPro" id="IPR011990">
    <property type="entry name" value="TPR-like_helical_dom_sf"/>
</dbReference>
<reference evidence="1" key="1">
    <citation type="submission" date="2021-01" db="EMBL/GenBank/DDBJ databases">
        <authorList>
            <person name="Corre E."/>
            <person name="Pelletier E."/>
            <person name="Niang G."/>
            <person name="Scheremetjew M."/>
            <person name="Finn R."/>
            <person name="Kale V."/>
            <person name="Holt S."/>
            <person name="Cochrane G."/>
            <person name="Meng A."/>
            <person name="Brown T."/>
            <person name="Cohen L."/>
        </authorList>
    </citation>
    <scope>NUCLEOTIDE SEQUENCE</scope>
    <source>
        <strain evidence="1">Pop2</strain>
    </source>
</reference>
<sequence length="496" mass="55877">MLAVQGNVNQAITKGLYALKKKGIRFSRIQTRLSTHTAFSATKRLIQPGLDTGFAFLPIMKDTRIIVSMGLLSVLTQCAREARPKLMPLLILKMVQLSISHGICVYTPVAFAAYGMVLCMNGDCRGGYEMGQAALLLLDKSKTDSMVGRVHLIVYGHINCWTKPVFLTTLPLINGYQKGMATGDVGSAMMCLVKCVQVLFYSGHSLTYLKNELEQFCSQMKEYKQNLALGYASLFWQMVLNMMGGSENPVVLTGTVMNENEIMEESKHQSILARISILHFNQMTLYYHFGDIRAAAKVMMKTKFVSNFYIYGHLSVVHEFFGGLVSISLAQEKKCKRCLRIATKKMKIIEAWSDDGNVNCRHMVALLKAEIFQFKGDIDEAERNYRYAITTTHKCGFIHDRALANERMGIFYCRIGSMDQAQDCLLEAYKIWLRWGARAKAENLMERYAGVLDSDKCRDVSERPPGKSILRGDVIVSGPLLQLSKRTLLVEKRTLH</sequence>
<dbReference type="SUPFAM" id="SSF48452">
    <property type="entry name" value="TPR-like"/>
    <property type="match status" value="1"/>
</dbReference>
<dbReference type="InterPro" id="IPR053159">
    <property type="entry name" value="Hybrid_Histidine_Kinase"/>
</dbReference>
<dbReference type="PANTHER" id="PTHR43642">
    <property type="entry name" value="HYBRID SIGNAL TRANSDUCTION HISTIDINE KINASE G"/>
    <property type="match status" value="1"/>
</dbReference>
<evidence type="ECO:0000313" key="1">
    <source>
        <dbReference type="EMBL" id="CAD9329004.1"/>
    </source>
</evidence>
<proteinExistence type="predicted"/>
<dbReference type="EMBL" id="HBGN01016385">
    <property type="protein sequence ID" value="CAD9329004.1"/>
    <property type="molecule type" value="Transcribed_RNA"/>
</dbReference>
<dbReference type="AlphaFoldDB" id="A0A7S1Z5R0"/>
<protein>
    <submittedName>
        <fullName evidence="1">Uncharacterized protein</fullName>
    </submittedName>
</protein>
<gene>
    <name evidence="1" type="ORF">DBRI1063_LOCUS10534</name>
</gene>
<accession>A0A7S1Z5R0</accession>
<dbReference type="Gene3D" id="1.25.40.10">
    <property type="entry name" value="Tetratricopeptide repeat domain"/>
    <property type="match status" value="1"/>
</dbReference>
<dbReference type="PANTHER" id="PTHR43642:SF1">
    <property type="entry name" value="HYBRID SIGNAL TRANSDUCTION HISTIDINE KINASE G"/>
    <property type="match status" value="1"/>
</dbReference>
<name>A0A7S1Z5R0_9STRA</name>
<organism evidence="1">
    <name type="scientific">Ditylum brightwellii</name>
    <dbReference type="NCBI Taxonomy" id="49249"/>
    <lineage>
        <taxon>Eukaryota</taxon>
        <taxon>Sar</taxon>
        <taxon>Stramenopiles</taxon>
        <taxon>Ochrophyta</taxon>
        <taxon>Bacillariophyta</taxon>
        <taxon>Mediophyceae</taxon>
        <taxon>Lithodesmiophycidae</taxon>
        <taxon>Lithodesmiales</taxon>
        <taxon>Lithodesmiaceae</taxon>
        <taxon>Ditylum</taxon>
    </lineage>
</organism>